<dbReference type="Gene3D" id="1.10.1780.10">
    <property type="entry name" value="Clp, N-terminal domain"/>
    <property type="match status" value="1"/>
</dbReference>
<keyword evidence="1" id="KW-0677">Repeat</keyword>
<dbReference type="PROSITE" id="PS51903">
    <property type="entry name" value="CLP_R"/>
    <property type="match status" value="1"/>
</dbReference>
<name>A0ABW3MCZ0_9PSEU</name>
<sequence>MTGFTPGYGPFDEFLARFFGSARSSHSIDLGRLMSDQARQLVALAANAATEWGDADIDTDHLLWAATQLPVTRELLTRGGGD</sequence>
<gene>
    <name evidence="3" type="ORF">ACFQ1S_21485</name>
</gene>
<comment type="caution">
    <text evidence="3">The sequence shown here is derived from an EMBL/GenBank/DDBJ whole genome shotgun (WGS) entry which is preliminary data.</text>
</comment>
<dbReference type="SUPFAM" id="SSF81923">
    <property type="entry name" value="Double Clp-N motif"/>
    <property type="match status" value="1"/>
</dbReference>
<keyword evidence="4" id="KW-1185">Reference proteome</keyword>
<accession>A0ABW3MCZ0</accession>
<dbReference type="Proteomes" id="UP001597045">
    <property type="component" value="Unassembled WGS sequence"/>
</dbReference>
<dbReference type="EMBL" id="JBHTIS010001314">
    <property type="protein sequence ID" value="MFD1047923.1"/>
    <property type="molecule type" value="Genomic_DNA"/>
</dbReference>
<evidence type="ECO:0000313" key="3">
    <source>
        <dbReference type="EMBL" id="MFD1047923.1"/>
    </source>
</evidence>
<feature type="non-terminal residue" evidence="3">
    <location>
        <position position="82"/>
    </location>
</feature>
<dbReference type="InterPro" id="IPR036628">
    <property type="entry name" value="Clp_N_dom_sf"/>
</dbReference>
<evidence type="ECO:0000313" key="4">
    <source>
        <dbReference type="Proteomes" id="UP001597045"/>
    </source>
</evidence>
<organism evidence="3 4">
    <name type="scientific">Kibdelosporangium lantanae</name>
    <dbReference type="NCBI Taxonomy" id="1497396"/>
    <lineage>
        <taxon>Bacteria</taxon>
        <taxon>Bacillati</taxon>
        <taxon>Actinomycetota</taxon>
        <taxon>Actinomycetes</taxon>
        <taxon>Pseudonocardiales</taxon>
        <taxon>Pseudonocardiaceae</taxon>
        <taxon>Kibdelosporangium</taxon>
    </lineage>
</organism>
<proteinExistence type="predicted"/>
<feature type="domain" description="Clp R" evidence="2">
    <location>
        <begin position="30"/>
        <end position="82"/>
    </location>
</feature>
<reference evidence="4" key="1">
    <citation type="journal article" date="2019" name="Int. J. Syst. Evol. Microbiol.">
        <title>The Global Catalogue of Microorganisms (GCM) 10K type strain sequencing project: providing services to taxonomists for standard genome sequencing and annotation.</title>
        <authorList>
            <consortium name="The Broad Institute Genomics Platform"/>
            <consortium name="The Broad Institute Genome Sequencing Center for Infectious Disease"/>
            <person name="Wu L."/>
            <person name="Ma J."/>
        </authorList>
    </citation>
    <scope>NUCLEOTIDE SEQUENCE [LARGE SCALE GENOMIC DNA]</scope>
    <source>
        <strain evidence="4">JCM 31486</strain>
    </source>
</reference>
<dbReference type="InterPro" id="IPR004176">
    <property type="entry name" value="Clp_R_N"/>
</dbReference>
<evidence type="ECO:0000259" key="2">
    <source>
        <dbReference type="PROSITE" id="PS51903"/>
    </source>
</evidence>
<evidence type="ECO:0000256" key="1">
    <source>
        <dbReference type="PROSITE-ProRule" id="PRU01251"/>
    </source>
</evidence>
<protein>
    <recommendedName>
        <fullName evidence="2">Clp R domain-containing protein</fullName>
    </recommendedName>
</protein>